<comment type="caution">
    <text evidence="1">The sequence shown here is derived from an EMBL/GenBank/DDBJ whole genome shotgun (WGS) entry which is preliminary data.</text>
</comment>
<evidence type="ECO:0000313" key="2">
    <source>
        <dbReference type="Proteomes" id="UP001060085"/>
    </source>
</evidence>
<accession>A0ACB9ZN03</accession>
<gene>
    <name evidence="1" type="ORF">M9H77_33820</name>
</gene>
<dbReference type="EMBL" id="CM044708">
    <property type="protein sequence ID" value="KAI5647815.1"/>
    <property type="molecule type" value="Genomic_DNA"/>
</dbReference>
<keyword evidence="2" id="KW-1185">Reference proteome</keyword>
<protein>
    <submittedName>
        <fullName evidence="1">Uncharacterized protein</fullName>
    </submittedName>
</protein>
<reference evidence="2" key="1">
    <citation type="journal article" date="2023" name="Nat. Plants">
        <title>Single-cell RNA sequencing provides a high-resolution roadmap for understanding the multicellular compartmentation of specialized metabolism.</title>
        <authorList>
            <person name="Sun S."/>
            <person name="Shen X."/>
            <person name="Li Y."/>
            <person name="Li Y."/>
            <person name="Wang S."/>
            <person name="Li R."/>
            <person name="Zhang H."/>
            <person name="Shen G."/>
            <person name="Guo B."/>
            <person name="Wei J."/>
            <person name="Xu J."/>
            <person name="St-Pierre B."/>
            <person name="Chen S."/>
            <person name="Sun C."/>
        </authorList>
    </citation>
    <scope>NUCLEOTIDE SEQUENCE [LARGE SCALE GENOMIC DNA]</scope>
</reference>
<sequence>MTISPELERDSLVRTPSKTGFSVKSAYRKQCPMRDFLQMQGYRKSFGILYRMQRYITDANIYYGELHPMSSQQEQESAKSSKLEESNCCICDHELETYEHLFLRCPPMIMIWWNSRWQLKLEAFKDWTMLQWLEKLLKDDNSFPMPVMEKKQVLNFVIICMEKAESEETWRKSANLGGDQPLFSLSKPWEGRNNSIDHMDIYNGLLQHFTVLLYTNENYVPLNTSWSTTHYLQHFTILLYTNENHAPLNTLWSSTESIKILLDDITHNLSIITSNHLLLITSAPQRQAYGHMCCGVHCKEHWQV</sequence>
<organism evidence="1 2">
    <name type="scientific">Catharanthus roseus</name>
    <name type="common">Madagascar periwinkle</name>
    <name type="synonym">Vinca rosea</name>
    <dbReference type="NCBI Taxonomy" id="4058"/>
    <lineage>
        <taxon>Eukaryota</taxon>
        <taxon>Viridiplantae</taxon>
        <taxon>Streptophyta</taxon>
        <taxon>Embryophyta</taxon>
        <taxon>Tracheophyta</taxon>
        <taxon>Spermatophyta</taxon>
        <taxon>Magnoliopsida</taxon>
        <taxon>eudicotyledons</taxon>
        <taxon>Gunneridae</taxon>
        <taxon>Pentapetalae</taxon>
        <taxon>asterids</taxon>
        <taxon>lamiids</taxon>
        <taxon>Gentianales</taxon>
        <taxon>Apocynaceae</taxon>
        <taxon>Rauvolfioideae</taxon>
        <taxon>Vinceae</taxon>
        <taxon>Catharanthinae</taxon>
        <taxon>Catharanthus</taxon>
    </lineage>
</organism>
<proteinExistence type="predicted"/>
<evidence type="ECO:0000313" key="1">
    <source>
        <dbReference type="EMBL" id="KAI5647815.1"/>
    </source>
</evidence>
<name>A0ACB9ZN03_CATRO</name>
<dbReference type="Proteomes" id="UP001060085">
    <property type="component" value="Linkage Group LG08"/>
</dbReference>